<dbReference type="InterPro" id="IPR035671">
    <property type="entry name" value="DsbD_gamma"/>
</dbReference>
<dbReference type="Gene3D" id="2.60.40.1250">
    <property type="entry name" value="Thiol:disulfide interchange protein DsbD, N-terminal domain"/>
    <property type="match status" value="1"/>
</dbReference>
<feature type="domain" description="Thioredoxin" evidence="8">
    <location>
        <begin position="456"/>
        <end position="586"/>
    </location>
</feature>
<protein>
    <submittedName>
        <fullName evidence="9">Thiol:disulfide interchange protein</fullName>
    </submittedName>
</protein>
<feature type="transmembrane region" description="Helical" evidence="7">
    <location>
        <begin position="388"/>
        <end position="406"/>
    </location>
</feature>
<evidence type="ECO:0000256" key="3">
    <source>
        <dbReference type="ARBA" id="ARBA00022692"/>
    </source>
</evidence>
<dbReference type="SUPFAM" id="SSF52833">
    <property type="entry name" value="Thioredoxin-like"/>
    <property type="match status" value="1"/>
</dbReference>
<dbReference type="SUPFAM" id="SSF74863">
    <property type="entry name" value="Thiol:disulfide interchange protein DsbD, N-terminal domain (DsbD-alpha)"/>
    <property type="match status" value="1"/>
</dbReference>
<dbReference type="InterPro" id="IPR028250">
    <property type="entry name" value="DsbDN"/>
</dbReference>
<comment type="subcellular location">
    <subcellularLocation>
        <location evidence="1">Cell membrane</location>
        <topology evidence="1">Multi-pass membrane protein</topology>
    </subcellularLocation>
</comment>
<dbReference type="HOGENOM" id="CLU_014657_0_1_6"/>
<evidence type="ECO:0000313" key="10">
    <source>
        <dbReference type="Proteomes" id="UP000005234"/>
    </source>
</evidence>
<keyword evidence="10" id="KW-1185">Reference proteome</keyword>
<reference evidence="9" key="1">
    <citation type="submission" date="2012-02" db="EMBL/GenBank/DDBJ databases">
        <title>The complete genome of Frateuria aurantia DSM 6220.</title>
        <authorList>
            <consortium name="US DOE Joint Genome Institute (JGI-PGF)"/>
            <person name="Lucas S."/>
            <person name="Copeland A."/>
            <person name="Lapidus A."/>
            <person name="Glavina del Rio T."/>
            <person name="Dalin E."/>
            <person name="Tice H."/>
            <person name="Bruce D."/>
            <person name="Goodwin L."/>
            <person name="Pitluck S."/>
            <person name="Peters L."/>
            <person name="Ovchinnikova G."/>
            <person name="Teshima H."/>
            <person name="Kyrpides N."/>
            <person name="Mavromatis K."/>
            <person name="Ivanova N."/>
            <person name="Brettin T."/>
            <person name="Detter J.C."/>
            <person name="Han C."/>
            <person name="Larimer F."/>
            <person name="Land M."/>
            <person name="Hauser L."/>
            <person name="Markowitz V."/>
            <person name="Cheng J.-F."/>
            <person name="Hugenholtz P."/>
            <person name="Woyke T."/>
            <person name="Wu D."/>
            <person name="Brambilla E."/>
            <person name="Klenk H.-P."/>
            <person name="Eisen J.A."/>
        </authorList>
    </citation>
    <scope>NUCLEOTIDE SEQUENCE</scope>
    <source>
        <strain evidence="9">DSM 6220</strain>
    </source>
</reference>
<dbReference type="AlphaFoldDB" id="H8KYU6"/>
<organism evidence="9 10">
    <name type="scientific">Frateuria aurantia (strain ATCC 33424 / DSM 6220 / KCTC 2777 / LMG 1558 / NBRC 3245 / NCIMB 13370)</name>
    <name type="common">Acetobacter aurantius</name>
    <dbReference type="NCBI Taxonomy" id="767434"/>
    <lineage>
        <taxon>Bacteria</taxon>
        <taxon>Pseudomonadati</taxon>
        <taxon>Pseudomonadota</taxon>
        <taxon>Gammaproteobacteria</taxon>
        <taxon>Lysobacterales</taxon>
        <taxon>Rhodanobacteraceae</taxon>
        <taxon>Frateuria</taxon>
    </lineage>
</organism>
<dbReference type="EMBL" id="CP003350">
    <property type="protein sequence ID" value="AFC86167.1"/>
    <property type="molecule type" value="Genomic_DNA"/>
</dbReference>
<keyword evidence="5 7" id="KW-1133">Transmembrane helix</keyword>
<feature type="transmembrane region" description="Helical" evidence="7">
    <location>
        <begin position="272"/>
        <end position="293"/>
    </location>
</feature>
<evidence type="ECO:0000256" key="4">
    <source>
        <dbReference type="ARBA" id="ARBA00022748"/>
    </source>
</evidence>
<feature type="transmembrane region" description="Helical" evidence="7">
    <location>
        <begin position="442"/>
        <end position="462"/>
    </location>
</feature>
<dbReference type="InterPro" id="IPR036929">
    <property type="entry name" value="DsbDN_sf"/>
</dbReference>
<dbReference type="PROSITE" id="PS51352">
    <property type="entry name" value="THIOREDOXIN_2"/>
    <property type="match status" value="1"/>
</dbReference>
<dbReference type="eggNOG" id="COG4232">
    <property type="taxonomic scope" value="Bacteria"/>
</dbReference>
<feature type="transmembrane region" description="Helical" evidence="7">
    <location>
        <begin position="234"/>
        <end position="252"/>
    </location>
</feature>
<evidence type="ECO:0000256" key="7">
    <source>
        <dbReference type="SAM" id="Phobius"/>
    </source>
</evidence>
<dbReference type="PROSITE" id="PS51257">
    <property type="entry name" value="PROKAR_LIPOPROTEIN"/>
    <property type="match status" value="1"/>
</dbReference>
<dbReference type="PANTHER" id="PTHR32234">
    <property type="entry name" value="THIOL:DISULFIDE INTERCHANGE PROTEIN DSBD"/>
    <property type="match status" value="1"/>
</dbReference>
<dbReference type="KEGG" id="fau:Fraau_1760"/>
<dbReference type="Pfam" id="PF02683">
    <property type="entry name" value="DsbD_TM"/>
    <property type="match status" value="1"/>
</dbReference>
<accession>H8KYU6</accession>
<dbReference type="InterPro" id="IPR013766">
    <property type="entry name" value="Thioredoxin_domain"/>
</dbReference>
<dbReference type="InterPro" id="IPR003834">
    <property type="entry name" value="Cyt_c_assmbl_TM_dom"/>
</dbReference>
<keyword evidence="4" id="KW-0201">Cytochrome c-type biogenesis</keyword>
<dbReference type="GO" id="GO:0017004">
    <property type="term" value="P:cytochrome complex assembly"/>
    <property type="evidence" value="ECO:0007669"/>
    <property type="project" value="UniProtKB-KW"/>
</dbReference>
<evidence type="ECO:0000313" key="9">
    <source>
        <dbReference type="EMBL" id="AFC86167.1"/>
    </source>
</evidence>
<dbReference type="Proteomes" id="UP000005234">
    <property type="component" value="Chromosome"/>
</dbReference>
<evidence type="ECO:0000259" key="8">
    <source>
        <dbReference type="PROSITE" id="PS51352"/>
    </source>
</evidence>
<evidence type="ECO:0000256" key="5">
    <source>
        <dbReference type="ARBA" id="ARBA00022989"/>
    </source>
</evidence>
<dbReference type="STRING" id="767434.Fraau_1760"/>
<feature type="transmembrane region" description="Helical" evidence="7">
    <location>
        <begin position="412"/>
        <end position="430"/>
    </location>
</feature>
<dbReference type="InterPro" id="IPR036249">
    <property type="entry name" value="Thioredoxin-like_sf"/>
</dbReference>
<proteinExistence type="predicted"/>
<dbReference type="GO" id="GO:0005886">
    <property type="term" value="C:plasma membrane"/>
    <property type="evidence" value="ECO:0007669"/>
    <property type="project" value="UniProtKB-SubCell"/>
</dbReference>
<dbReference type="Pfam" id="PF11412">
    <property type="entry name" value="DsbD_N"/>
    <property type="match status" value="1"/>
</dbReference>
<name>H8KYU6_FRAAD</name>
<evidence type="ECO:0000256" key="1">
    <source>
        <dbReference type="ARBA" id="ARBA00004651"/>
    </source>
</evidence>
<sequence>MRGQGWTGIMRRPGRWLGMLLLATVSCLQAQGVENLLPVTEAYRLSADTSTPGVVKLHWVIAPDYYLYRGQMRFTGTGPVTLGTVTTATGHRYRDAYLGEVETYHVSTDARVEYSASAEGGELVVRYQGCHEVDPKICYPPHSQRFKLPPAKAAAMIVPAAGAAEGRSASHDPEGAAGDGSAVKGDGFWLVMLLAVAGGMLLNLMPCVLPILFLKLGGLIRHGGDRRRAIRSSLGYGLGVMTSFVALGVLVIELRHAGAAVGWGLQLQQPWLLGALACVMFAMGLAMSGIIELGSGLARLGDGLARRPGVAGDFFSGVLAVVVASPCTAPMMGTALAYALVAPLAQALAVFVALGFGLALPYLLLSLWPGLSRRLPRPGRWMDTLKQLLAFPMYLSVIWLVWVLARQRGADAVALALLAMTAVAFGLWVWRRGREWPRWRLLWLLPLGAAVVMPLVAVGRLAPPAVDQALASDEVAYDAARLQKLVAAGTPVFVDMTADWCITCKANEHVVLAAPAFRELMRQSGAVYMKGDWTDVDPAISRFLEHYHSPGVPLYVVFGPRRKDGVVLPTVLNMSVLAAAFKQARG</sequence>
<dbReference type="Gene3D" id="3.40.30.10">
    <property type="entry name" value="Glutaredoxin"/>
    <property type="match status" value="1"/>
</dbReference>
<evidence type="ECO:0000256" key="6">
    <source>
        <dbReference type="ARBA" id="ARBA00023136"/>
    </source>
</evidence>
<evidence type="ECO:0000256" key="2">
    <source>
        <dbReference type="ARBA" id="ARBA00022475"/>
    </source>
</evidence>
<feature type="transmembrane region" description="Helical" evidence="7">
    <location>
        <begin position="188"/>
        <end position="213"/>
    </location>
</feature>
<keyword evidence="2" id="KW-1003">Cell membrane</keyword>
<dbReference type="Pfam" id="PF13899">
    <property type="entry name" value="Thioredoxin_7"/>
    <property type="match status" value="1"/>
</dbReference>
<dbReference type="GO" id="GO:0045454">
    <property type="term" value="P:cell redox homeostasis"/>
    <property type="evidence" value="ECO:0007669"/>
    <property type="project" value="TreeGrafter"/>
</dbReference>
<keyword evidence="6 7" id="KW-0472">Membrane</keyword>
<feature type="transmembrane region" description="Helical" evidence="7">
    <location>
        <begin position="347"/>
        <end position="368"/>
    </location>
</feature>
<dbReference type="GO" id="GO:0015035">
    <property type="term" value="F:protein-disulfide reductase activity"/>
    <property type="evidence" value="ECO:0007669"/>
    <property type="project" value="TreeGrafter"/>
</dbReference>
<gene>
    <name evidence="9" type="ordered locus">Fraau_1760</name>
</gene>
<dbReference type="CDD" id="cd02953">
    <property type="entry name" value="DsbDgamma"/>
    <property type="match status" value="1"/>
</dbReference>
<keyword evidence="3 7" id="KW-0812">Transmembrane</keyword>
<feature type="transmembrane region" description="Helical" evidence="7">
    <location>
        <begin position="314"/>
        <end position="341"/>
    </location>
</feature>
<dbReference type="PANTHER" id="PTHR32234:SF3">
    <property type="entry name" value="SUPPRESSION OF COPPER SENSITIVITY PROTEIN"/>
    <property type="match status" value="1"/>
</dbReference>